<accession>A0A7S1A4Q5</accession>
<evidence type="ECO:0000256" key="3">
    <source>
        <dbReference type="ARBA" id="ARBA00022679"/>
    </source>
</evidence>
<keyword evidence="4" id="KW-0548">Nucleotidyltransferase</keyword>
<keyword evidence="3 6" id="KW-0808">Transferase</keyword>
<evidence type="ECO:0000313" key="7">
    <source>
        <dbReference type="EMBL" id="CAD8842680.1"/>
    </source>
</evidence>
<comment type="catalytic activity">
    <reaction evidence="5 6">
        <text>L-arginyl-[protein] + NAD(+) = N(omega)-(ADP-D-ribosyl)-L-arginyl-[protein] + nicotinamide + H(+)</text>
        <dbReference type="Rhea" id="RHEA:19149"/>
        <dbReference type="Rhea" id="RHEA-COMP:10532"/>
        <dbReference type="Rhea" id="RHEA-COMP:15087"/>
        <dbReference type="ChEBI" id="CHEBI:15378"/>
        <dbReference type="ChEBI" id="CHEBI:17154"/>
        <dbReference type="ChEBI" id="CHEBI:29965"/>
        <dbReference type="ChEBI" id="CHEBI:57540"/>
        <dbReference type="ChEBI" id="CHEBI:142554"/>
        <dbReference type="EC" id="2.4.2.31"/>
    </reaction>
</comment>
<dbReference type="GO" id="GO:0016779">
    <property type="term" value="F:nucleotidyltransferase activity"/>
    <property type="evidence" value="ECO:0007669"/>
    <property type="project" value="UniProtKB-KW"/>
</dbReference>
<sequence>MVSALVVRARELVQQHQLHDVQMEQGLQNLDHMLQELKSFSDGKAAPRVHTDFQAPDVKPEEAVKVTLSEGVVCGIRIGAYKSDDGWIGAFFADGSDLHFTVTSCLKSVEITDERPWWTAKLQNEAGIFRVEGGPGGCMSMKGSTLVHTWNTHQRVWTYLEVVPKHNKFLREHSGLPLAEISQNFKQVMWSHTHSQNEIFSPDADRLVKTFTQKVLPSKDVEDGKARKIAVLKAYTMESGLYRLMNIALRDDLFKQMRYFSAFIQELRDVFLTGGAHDVVVPYKGLLWRGVRLKDTKDLEKTYQKGSTFVWPAFTSMSTEKKVAESFGNVTFCIRCGAGQTGVSMYRPAKVCMYSEFPSESEVIFPPNAHFKVLEVRPGKKTLFGLWNENPVVSCIMVALATTSDQIALLRVPSLSLPEV</sequence>
<gene>
    <name evidence="7" type="ORF">NSCI0253_LOCUS17028</name>
</gene>
<dbReference type="AlphaFoldDB" id="A0A7S1A4Q5"/>
<evidence type="ECO:0000256" key="6">
    <source>
        <dbReference type="RuleBase" id="RU361228"/>
    </source>
</evidence>
<keyword evidence="6" id="KW-0521">NADP</keyword>
<dbReference type="EMBL" id="HBFQ01024144">
    <property type="protein sequence ID" value="CAD8842680.1"/>
    <property type="molecule type" value="Transcribed_RNA"/>
</dbReference>
<keyword evidence="2 6" id="KW-0328">Glycosyltransferase</keyword>
<proteinExistence type="inferred from homology"/>
<evidence type="ECO:0000256" key="4">
    <source>
        <dbReference type="ARBA" id="ARBA00022695"/>
    </source>
</evidence>
<evidence type="ECO:0000256" key="2">
    <source>
        <dbReference type="ARBA" id="ARBA00022676"/>
    </source>
</evidence>
<name>A0A7S1A4Q5_NOCSC</name>
<dbReference type="SUPFAM" id="SSF56399">
    <property type="entry name" value="ADP-ribosylation"/>
    <property type="match status" value="1"/>
</dbReference>
<evidence type="ECO:0000256" key="5">
    <source>
        <dbReference type="ARBA" id="ARBA00047597"/>
    </source>
</evidence>
<dbReference type="EC" id="2.4.2.31" evidence="6"/>
<dbReference type="InterPro" id="IPR000768">
    <property type="entry name" value="ART"/>
</dbReference>
<keyword evidence="6" id="KW-0520">NAD</keyword>
<dbReference type="Pfam" id="PF01129">
    <property type="entry name" value="ART"/>
    <property type="match status" value="1"/>
</dbReference>
<evidence type="ECO:0000256" key="1">
    <source>
        <dbReference type="ARBA" id="ARBA00009558"/>
    </source>
</evidence>
<comment type="similarity">
    <text evidence="1 6">Belongs to the Arg-specific ADP-ribosyltransferase family.</text>
</comment>
<organism evidence="7">
    <name type="scientific">Noctiluca scintillans</name>
    <name type="common">Sea sparkle</name>
    <name type="synonym">Red tide dinoflagellate</name>
    <dbReference type="NCBI Taxonomy" id="2966"/>
    <lineage>
        <taxon>Eukaryota</taxon>
        <taxon>Sar</taxon>
        <taxon>Alveolata</taxon>
        <taxon>Dinophyceae</taxon>
        <taxon>Noctilucales</taxon>
        <taxon>Noctilucaceae</taxon>
        <taxon>Noctiluca</taxon>
    </lineage>
</organism>
<dbReference type="Gene3D" id="3.90.176.10">
    <property type="entry name" value="Toxin ADP-ribosyltransferase, Chain A, domain 1"/>
    <property type="match status" value="1"/>
</dbReference>
<dbReference type="GO" id="GO:0106274">
    <property type="term" value="F:NAD+-protein-arginine ADP-ribosyltransferase activity"/>
    <property type="evidence" value="ECO:0007669"/>
    <property type="project" value="UniProtKB-EC"/>
</dbReference>
<reference evidence="7" key="1">
    <citation type="submission" date="2021-01" db="EMBL/GenBank/DDBJ databases">
        <authorList>
            <person name="Corre E."/>
            <person name="Pelletier E."/>
            <person name="Niang G."/>
            <person name="Scheremetjew M."/>
            <person name="Finn R."/>
            <person name="Kale V."/>
            <person name="Holt S."/>
            <person name="Cochrane G."/>
            <person name="Meng A."/>
            <person name="Brown T."/>
            <person name="Cohen L."/>
        </authorList>
    </citation>
    <scope>NUCLEOTIDE SEQUENCE</scope>
</reference>
<protein>
    <recommendedName>
        <fullName evidence="6">NAD(P)(+)--arginine ADP-ribosyltransferase</fullName>
        <ecNumber evidence="6">2.4.2.31</ecNumber>
    </recommendedName>
    <alternativeName>
        <fullName evidence="6">Mono(ADP-ribosyl)transferase</fullName>
    </alternativeName>
</protein>
<dbReference type="PROSITE" id="PS51996">
    <property type="entry name" value="TR_MART"/>
    <property type="match status" value="1"/>
</dbReference>